<dbReference type="Proteomes" id="UP001596105">
    <property type="component" value="Unassembled WGS sequence"/>
</dbReference>
<dbReference type="Gene3D" id="4.10.410.40">
    <property type="match status" value="1"/>
</dbReference>
<dbReference type="EMBL" id="JBHSMH010000011">
    <property type="protein sequence ID" value="MFC5468412.1"/>
    <property type="molecule type" value="Genomic_DNA"/>
</dbReference>
<protein>
    <submittedName>
        <fullName evidence="1">Phage tail tube protein</fullName>
    </submittedName>
</protein>
<gene>
    <name evidence="1" type="ORF">ACFPPD_06745</name>
</gene>
<comment type="caution">
    <text evidence="1">The sequence shown here is derived from an EMBL/GenBank/DDBJ whole genome shotgun (WGS) entry which is preliminary data.</text>
</comment>
<dbReference type="RefSeq" id="WP_209748609.1">
    <property type="nucleotide sequence ID" value="NZ_JBHSMH010000011.1"/>
</dbReference>
<accession>A0ABW0LUC8</accession>
<evidence type="ECO:0000313" key="1">
    <source>
        <dbReference type="EMBL" id="MFC5468412.1"/>
    </source>
</evidence>
<sequence length="141" mass="15436">MPGVLSKDTTLSYQSSVGPPAVYTEIGLLMEVPELGGDPEQVEVTTLKDGVKKYIPGIKDLGDLTFSFLYDNETTTSNYRVLKGFQDAGTVKKYRVTYPDDTTHDFDAYVNVKMDSAAVNAALTFTASFFLQSEITTTNPV</sequence>
<dbReference type="InterPro" id="IPR014918">
    <property type="entry name" value="Phage_tail_3"/>
</dbReference>
<reference evidence="2" key="1">
    <citation type="journal article" date="2019" name="Int. J. Syst. Evol. Microbiol.">
        <title>The Global Catalogue of Microorganisms (GCM) 10K type strain sequencing project: providing services to taxonomists for standard genome sequencing and annotation.</title>
        <authorList>
            <consortium name="The Broad Institute Genomics Platform"/>
            <consortium name="The Broad Institute Genome Sequencing Center for Infectious Disease"/>
            <person name="Wu L."/>
            <person name="Ma J."/>
        </authorList>
    </citation>
    <scope>NUCLEOTIDE SEQUENCE [LARGE SCALE GENOMIC DNA]</scope>
    <source>
        <strain evidence="2">CCUG 57113</strain>
    </source>
</reference>
<proteinExistence type="predicted"/>
<dbReference type="Pfam" id="PF08813">
    <property type="entry name" value="Phage_tail_3"/>
    <property type="match status" value="1"/>
</dbReference>
<organism evidence="1 2">
    <name type="scientific">Cohnella suwonensis</name>
    <dbReference type="NCBI Taxonomy" id="696072"/>
    <lineage>
        <taxon>Bacteria</taxon>
        <taxon>Bacillati</taxon>
        <taxon>Bacillota</taxon>
        <taxon>Bacilli</taxon>
        <taxon>Bacillales</taxon>
        <taxon>Paenibacillaceae</taxon>
        <taxon>Cohnella</taxon>
    </lineage>
</organism>
<keyword evidence="2" id="KW-1185">Reference proteome</keyword>
<name>A0ABW0LUC8_9BACL</name>
<evidence type="ECO:0000313" key="2">
    <source>
        <dbReference type="Proteomes" id="UP001596105"/>
    </source>
</evidence>